<reference evidence="4" key="1">
    <citation type="submission" date="2022-10" db="EMBL/GenBank/DDBJ databases">
        <title>Determination and structural analysis of whole genome sequence of Sarocladium strictum F4-1.</title>
        <authorList>
            <person name="Hu L."/>
            <person name="Jiang Y."/>
        </authorList>
    </citation>
    <scope>NUCLEOTIDE SEQUENCE</scope>
    <source>
        <strain evidence="4">F4-1</strain>
    </source>
</reference>
<dbReference type="PANTHER" id="PTHR10963">
    <property type="entry name" value="GLYCOSYL HYDROLASE-RELATED"/>
    <property type="match status" value="1"/>
</dbReference>
<dbReference type="EMBL" id="JAPDFR010000001">
    <property type="protein sequence ID" value="KAK0392497.1"/>
    <property type="molecule type" value="Genomic_DNA"/>
</dbReference>
<protein>
    <recommendedName>
        <fullName evidence="3">GH16 domain-containing protein</fullName>
    </recommendedName>
</protein>
<dbReference type="Proteomes" id="UP001175261">
    <property type="component" value="Unassembled WGS sequence"/>
</dbReference>
<dbReference type="PANTHER" id="PTHR10963:SF55">
    <property type="entry name" value="GLYCOSIDE HYDROLASE FAMILY 16 PROTEIN"/>
    <property type="match status" value="1"/>
</dbReference>
<keyword evidence="5" id="KW-1185">Reference proteome</keyword>
<proteinExistence type="inferred from homology"/>
<evidence type="ECO:0000256" key="1">
    <source>
        <dbReference type="ARBA" id="ARBA00006865"/>
    </source>
</evidence>
<comment type="caution">
    <text evidence="4">The sequence shown here is derived from an EMBL/GenBank/DDBJ whole genome shotgun (WGS) entry which is preliminary data.</text>
</comment>
<evidence type="ECO:0000259" key="3">
    <source>
        <dbReference type="PROSITE" id="PS51762"/>
    </source>
</evidence>
<organism evidence="4 5">
    <name type="scientific">Sarocladium strictum</name>
    <name type="common">Black bundle disease fungus</name>
    <name type="synonym">Acremonium strictum</name>
    <dbReference type="NCBI Taxonomy" id="5046"/>
    <lineage>
        <taxon>Eukaryota</taxon>
        <taxon>Fungi</taxon>
        <taxon>Dikarya</taxon>
        <taxon>Ascomycota</taxon>
        <taxon>Pezizomycotina</taxon>
        <taxon>Sordariomycetes</taxon>
        <taxon>Hypocreomycetidae</taxon>
        <taxon>Hypocreales</taxon>
        <taxon>Sarocladiaceae</taxon>
        <taxon>Sarocladium</taxon>
    </lineage>
</organism>
<dbReference type="Pfam" id="PF00722">
    <property type="entry name" value="Glyco_hydro_16"/>
    <property type="match status" value="1"/>
</dbReference>
<name>A0AA39GS11_SARSR</name>
<dbReference type="SUPFAM" id="SSF49899">
    <property type="entry name" value="Concanavalin A-like lectins/glucanases"/>
    <property type="match status" value="1"/>
</dbReference>
<sequence>MKEKAGSFTATEESPPSASNPFATPGRLTPENPFTTPIAVTPAASVLSRRPGFARALSAHNLTGSVSGSFVGSQLSSESQIPPRRRFKSSRLIGEFEKPWLNSGKREINWDSIIFYSCIAIGLGIGGFLCWKETLNVPNHEYCLIMDDQFQNMDNWNHEVQMNGFGTGSFDWTTADKANSYVDAEGLHIVPTLTTESTDITTDQLVNGFNVNMTTDADKWGKCTSDEDSTTDDRHPIDVRYPCAAVSNSTKGQIINPVRSARLNTKGKKSIRYGRVEVTARMPKGDWLWPAIWMMPRDSVYGDWPKSGEIDIAESRGNDARTYSMGDNIVSSALHWGTASLNDRWRMTYGEWGGSRVRYTQEFHTYGLEWSEKYLFTWLDGRLRQVLFFDFPKHKNLWTHGEFAGESVNGSVPVDPWSTTGQPNSPFDQDFYLILNVAVGSTNGWFPDALGGKPWSDSSETPMRDFWKANDTWLPTWGPTEERGMVIKSVKMWQQGKCSS</sequence>
<feature type="domain" description="GH16" evidence="3">
    <location>
        <begin position="170"/>
        <end position="476"/>
    </location>
</feature>
<dbReference type="PROSITE" id="PS51762">
    <property type="entry name" value="GH16_2"/>
    <property type="match status" value="1"/>
</dbReference>
<gene>
    <name evidence="4" type="ORF">NLU13_1992</name>
</gene>
<dbReference type="GO" id="GO:0005975">
    <property type="term" value="P:carbohydrate metabolic process"/>
    <property type="evidence" value="ECO:0007669"/>
    <property type="project" value="InterPro"/>
</dbReference>
<dbReference type="InterPro" id="IPR013320">
    <property type="entry name" value="ConA-like_dom_sf"/>
</dbReference>
<evidence type="ECO:0000313" key="4">
    <source>
        <dbReference type="EMBL" id="KAK0392497.1"/>
    </source>
</evidence>
<evidence type="ECO:0000313" key="5">
    <source>
        <dbReference type="Proteomes" id="UP001175261"/>
    </source>
</evidence>
<accession>A0AA39GS11</accession>
<dbReference type="GO" id="GO:0004553">
    <property type="term" value="F:hydrolase activity, hydrolyzing O-glycosyl compounds"/>
    <property type="evidence" value="ECO:0007669"/>
    <property type="project" value="InterPro"/>
</dbReference>
<comment type="similarity">
    <text evidence="1">Belongs to the glycosyl hydrolase 16 family.</text>
</comment>
<feature type="compositionally biased region" description="Polar residues" evidence="2">
    <location>
        <begin position="8"/>
        <end position="22"/>
    </location>
</feature>
<dbReference type="Gene3D" id="2.60.120.200">
    <property type="match status" value="1"/>
</dbReference>
<dbReference type="InterPro" id="IPR000757">
    <property type="entry name" value="Beta-glucanase-like"/>
</dbReference>
<dbReference type="AlphaFoldDB" id="A0AA39GS11"/>
<evidence type="ECO:0000256" key="2">
    <source>
        <dbReference type="SAM" id="MobiDB-lite"/>
    </source>
</evidence>
<feature type="region of interest" description="Disordered" evidence="2">
    <location>
        <begin position="1"/>
        <end position="35"/>
    </location>
</feature>
<dbReference type="InterPro" id="IPR050546">
    <property type="entry name" value="Glycosyl_Hydrlase_16"/>
</dbReference>